<evidence type="ECO:0000313" key="2">
    <source>
        <dbReference type="EMBL" id="CAE7429797.1"/>
    </source>
</evidence>
<protein>
    <submittedName>
        <fullName evidence="2">Uncharacterized protein</fullName>
    </submittedName>
</protein>
<organism evidence="2 3">
    <name type="scientific">Symbiodinium natans</name>
    <dbReference type="NCBI Taxonomy" id="878477"/>
    <lineage>
        <taxon>Eukaryota</taxon>
        <taxon>Sar</taxon>
        <taxon>Alveolata</taxon>
        <taxon>Dinophyceae</taxon>
        <taxon>Suessiales</taxon>
        <taxon>Symbiodiniaceae</taxon>
        <taxon>Symbiodinium</taxon>
    </lineage>
</organism>
<proteinExistence type="predicted"/>
<keyword evidence="3" id="KW-1185">Reference proteome</keyword>
<feature type="compositionally biased region" description="Low complexity" evidence="1">
    <location>
        <begin position="593"/>
        <end position="610"/>
    </location>
</feature>
<feature type="compositionally biased region" description="Basic and acidic residues" evidence="1">
    <location>
        <begin position="32"/>
        <end position="41"/>
    </location>
</feature>
<feature type="region of interest" description="Disordered" evidence="1">
    <location>
        <begin position="575"/>
        <end position="671"/>
    </location>
</feature>
<reference evidence="2" key="1">
    <citation type="submission" date="2021-02" db="EMBL/GenBank/DDBJ databases">
        <authorList>
            <person name="Dougan E. K."/>
            <person name="Rhodes N."/>
            <person name="Thang M."/>
            <person name="Chan C."/>
        </authorList>
    </citation>
    <scope>NUCLEOTIDE SEQUENCE</scope>
</reference>
<dbReference type="AlphaFoldDB" id="A0A812RAZ5"/>
<sequence length="1085" mass="117505">MDLQALAGVARQQQQAAAPRAGGLRARRRALRRVEARERRASSAQASFRLQAQQTNRSGRGRTEDHILPVSSGAKRSAVKGKGAWKRWTPDAILRGGFSPGSMSSRSAAGQMEGASASGVMSARLLVAECIEQGQKDYASKLQRQLHHDGDGPLDFAVLNMMFDETELELDMGSEGEAAWSVLASHSQITFCSQGQVVDFDAVRAPCVLPTKKAATMWPVLGAGVGGLWPGVTSVDAEMRAVLITCDAGPANIKLLKNLCACLPDSVGLIPTLCAQHRNGNVIERATKLLGILPGCFAVSKTMIQGSWMRTIGKRVQEVLAARLIVMEEDPEGLQEEWARSRVAARALLDLVILNAPQGEDDQPARGFATAVSDFMTFFPGPWKGYDWEFGTYADYFKEVVKRENNTKHQQFLEARKQWIKSHADNSKGTRLRKKDELFAATRKLQAERRVGGRFQKPEKSFVTPDGWNPAIHGGEYDKSKEVEEEIFGKVVKGCWVSTSPAGIYKFSEFDEKLMKEIDEEHNPEDSLFSDEALARKKKAAADAVEQAAKARDNVAVQGKELSLGSLLQSIQNFSGASSSRDGACKKTDGDESSSGESSSSKPGVQGSSESDAEAGPSAAQRLFGRCQPKAKSQSQPAPAAQEAKAKAKAKAPKGGPGVQRSRPPAESSAPKMLSLVAASSAGLAAQSKAGGGDMLLVDGRAKRAFNTLQEKIEEYQLKLAGLALNDAIPEAHARGGWKQDLQKRAILCRSIAKGCKELVRRTEKSSNKESFGSALERLEQQANAAQSIDKLFSTSSAEQPDAQQMVQAYDSCVRCLSEVLKPNKALGPVFQLKYILAKGNLHCLYQEYAQFSRLFLWSGAEEMEALGKVLDRDDLQSHVVTEVENRVILALRAVQQQDLQVLAASGALEGGLLEASSLCSALIDCGKAEGDNFVPLVLLEELGAARGILTLGQNDLKDLLKTIDKLSAMQCHIESKEEEEAEGLGSAISRFFLQHATGKSLFDMACGRVEASKKEAEAEEAVKDFAKLVKNAGTADVNSQLLDQVFLPAVIQYQTAQKLCQELKKSANEKDKVLSSATECLRRS</sequence>
<name>A0A812RAZ5_9DINO</name>
<feature type="region of interest" description="Disordered" evidence="1">
    <location>
        <begin position="1"/>
        <end position="83"/>
    </location>
</feature>
<dbReference type="Proteomes" id="UP000604046">
    <property type="component" value="Unassembled WGS sequence"/>
</dbReference>
<dbReference type="EMBL" id="CAJNDS010002319">
    <property type="protein sequence ID" value="CAE7429797.1"/>
    <property type="molecule type" value="Genomic_DNA"/>
</dbReference>
<comment type="caution">
    <text evidence="2">The sequence shown here is derived from an EMBL/GenBank/DDBJ whole genome shotgun (WGS) entry which is preliminary data.</text>
</comment>
<feature type="compositionally biased region" description="Low complexity" evidence="1">
    <location>
        <begin position="1"/>
        <end position="24"/>
    </location>
</feature>
<evidence type="ECO:0000256" key="1">
    <source>
        <dbReference type="SAM" id="MobiDB-lite"/>
    </source>
</evidence>
<evidence type="ECO:0000313" key="3">
    <source>
        <dbReference type="Proteomes" id="UP000604046"/>
    </source>
</evidence>
<feature type="compositionally biased region" description="Low complexity" evidence="1">
    <location>
        <begin position="42"/>
        <end position="54"/>
    </location>
</feature>
<accession>A0A812RAZ5</accession>
<feature type="compositionally biased region" description="Low complexity" evidence="1">
    <location>
        <begin position="628"/>
        <end position="643"/>
    </location>
</feature>
<gene>
    <name evidence="2" type="ORF">SNAT2548_LOCUS23363</name>
</gene>